<gene>
    <name evidence="1" type="ORF">OKIOD_LOCUS15310</name>
</gene>
<organism evidence="1 2">
    <name type="scientific">Oikopleura dioica</name>
    <name type="common">Tunicate</name>
    <dbReference type="NCBI Taxonomy" id="34765"/>
    <lineage>
        <taxon>Eukaryota</taxon>
        <taxon>Metazoa</taxon>
        <taxon>Chordata</taxon>
        <taxon>Tunicata</taxon>
        <taxon>Appendicularia</taxon>
        <taxon>Copelata</taxon>
        <taxon>Oikopleuridae</taxon>
        <taxon>Oikopleura</taxon>
    </lineage>
</organism>
<protein>
    <submittedName>
        <fullName evidence="1">Oidioi.mRNA.OKI2018_I69.chr2.g6545.t1.cds</fullName>
    </submittedName>
</protein>
<proteinExistence type="predicted"/>
<evidence type="ECO:0000313" key="1">
    <source>
        <dbReference type="EMBL" id="CAG5112318.1"/>
    </source>
</evidence>
<sequence>MKLIGAVLSVASAQSGCNWIWGNSGDRLECLPNFYVDGVCESGRRDDCGGLGTAVSFGIHCCPASRNIPIGILSDCGWVSGGTGEDIECPKSEAGVTQLAFGRCSTSARSDSRGACQDEDVHSVYCCSSESTVDEQYCGWLYETYGKNLLCPTNLVAAGFCGVNNTSDCKQGTRYSGIKCCPPEIVRAKFSTK</sequence>
<name>A0ABN7T783_OIKDI</name>
<evidence type="ECO:0000313" key="2">
    <source>
        <dbReference type="Proteomes" id="UP001158576"/>
    </source>
</evidence>
<keyword evidence="2" id="KW-1185">Reference proteome</keyword>
<dbReference type="EMBL" id="OU015567">
    <property type="protein sequence ID" value="CAG5112318.1"/>
    <property type="molecule type" value="Genomic_DNA"/>
</dbReference>
<dbReference type="Proteomes" id="UP001158576">
    <property type="component" value="Chromosome 2"/>
</dbReference>
<reference evidence="1 2" key="1">
    <citation type="submission" date="2021-04" db="EMBL/GenBank/DDBJ databases">
        <authorList>
            <person name="Bliznina A."/>
        </authorList>
    </citation>
    <scope>NUCLEOTIDE SEQUENCE [LARGE SCALE GENOMIC DNA]</scope>
</reference>
<accession>A0ABN7T783</accession>